<proteinExistence type="predicted"/>
<dbReference type="EMBL" id="BSDD01000001">
    <property type="protein sequence ID" value="GLH68575.1"/>
    <property type="molecule type" value="Genomic_DNA"/>
</dbReference>
<evidence type="ECO:0000313" key="2">
    <source>
        <dbReference type="EMBL" id="GLH68575.1"/>
    </source>
</evidence>
<dbReference type="SUPFAM" id="SSF51182">
    <property type="entry name" value="RmlC-like cupins"/>
    <property type="match status" value="1"/>
</dbReference>
<dbReference type="Pfam" id="PF07883">
    <property type="entry name" value="Cupin_2"/>
    <property type="match status" value="1"/>
</dbReference>
<name>A0ABQ5Q1F8_9BACT</name>
<dbReference type="RefSeq" id="WP_285722085.1">
    <property type="nucleotide sequence ID" value="NZ_BSDD01000001.1"/>
</dbReference>
<evidence type="ECO:0000259" key="1">
    <source>
        <dbReference type="Pfam" id="PF07883"/>
    </source>
</evidence>
<reference evidence="2 3" key="1">
    <citation type="journal article" date="2023" name="Antonie Van Leeuwenhoek">
        <title>Mesoterricola silvestris gen. nov., sp. nov., Mesoterricola sediminis sp. nov., Geothrix oryzae sp. nov., Geothrix edaphica sp. nov., Geothrix rubra sp. nov., and Geothrix limicola sp. nov., six novel members of Acidobacteriota isolated from soils.</title>
        <authorList>
            <person name="Itoh H."/>
            <person name="Sugisawa Y."/>
            <person name="Mise K."/>
            <person name="Xu Z."/>
            <person name="Kuniyasu M."/>
            <person name="Ushijima N."/>
            <person name="Kawano K."/>
            <person name="Kobayashi E."/>
            <person name="Shiratori Y."/>
            <person name="Masuda Y."/>
            <person name="Senoo K."/>
        </authorList>
    </citation>
    <scope>NUCLEOTIDE SEQUENCE [LARGE SCALE GENOMIC DNA]</scope>
    <source>
        <strain evidence="2 3">Red803</strain>
    </source>
</reference>
<dbReference type="InterPro" id="IPR013096">
    <property type="entry name" value="Cupin_2"/>
</dbReference>
<dbReference type="Gene3D" id="2.60.120.10">
    <property type="entry name" value="Jelly Rolls"/>
    <property type="match status" value="1"/>
</dbReference>
<accession>A0ABQ5Q1F8</accession>
<gene>
    <name evidence="2" type="ORF">GETHPA_01080</name>
</gene>
<feature type="domain" description="Cupin type-2" evidence="1">
    <location>
        <begin position="56"/>
        <end position="117"/>
    </location>
</feature>
<protein>
    <recommendedName>
        <fullName evidence="1">Cupin type-2 domain-containing protein</fullName>
    </recommendedName>
</protein>
<dbReference type="InterPro" id="IPR011051">
    <property type="entry name" value="RmlC_Cupin_sf"/>
</dbReference>
<sequence>MLPMDLKTTFLVVDPGLSVHPVPVGPTLYQDLEARFQGFRQCLLVAVHWFDRDWPTWERHPMGDEILVLLSGRAELRLWEGGSARTLPFDRPGTSVIIPRGTWHTASIEGECRILFITPGEGTVNAAHPGEGQG</sequence>
<comment type="caution">
    <text evidence="2">The sequence shown here is derived from an EMBL/GenBank/DDBJ whole genome shotgun (WGS) entry which is preliminary data.</text>
</comment>
<dbReference type="CDD" id="cd02208">
    <property type="entry name" value="cupin_RmlC-like"/>
    <property type="match status" value="1"/>
</dbReference>
<evidence type="ECO:0000313" key="3">
    <source>
        <dbReference type="Proteomes" id="UP001165089"/>
    </source>
</evidence>
<dbReference type="Proteomes" id="UP001165089">
    <property type="component" value="Unassembled WGS sequence"/>
</dbReference>
<organism evidence="2 3">
    <name type="scientific">Geothrix rubra</name>
    <dbReference type="NCBI Taxonomy" id="2927977"/>
    <lineage>
        <taxon>Bacteria</taxon>
        <taxon>Pseudomonadati</taxon>
        <taxon>Acidobacteriota</taxon>
        <taxon>Holophagae</taxon>
        <taxon>Holophagales</taxon>
        <taxon>Holophagaceae</taxon>
        <taxon>Geothrix</taxon>
    </lineage>
</organism>
<dbReference type="InterPro" id="IPR014710">
    <property type="entry name" value="RmlC-like_jellyroll"/>
</dbReference>
<keyword evidence="3" id="KW-1185">Reference proteome</keyword>